<evidence type="ECO:0000256" key="3">
    <source>
        <dbReference type="ARBA" id="ARBA00023002"/>
    </source>
</evidence>
<evidence type="ECO:0000256" key="1">
    <source>
        <dbReference type="ARBA" id="ARBA00010371"/>
    </source>
</evidence>
<dbReference type="InterPro" id="IPR051397">
    <property type="entry name" value="Zn-ADH-like_protein"/>
</dbReference>
<dbReference type="InterPro" id="IPR013154">
    <property type="entry name" value="ADH-like_N"/>
</dbReference>
<dbReference type="SMART" id="SM00829">
    <property type="entry name" value="PKS_ER"/>
    <property type="match status" value="2"/>
</dbReference>
<dbReference type="STRING" id="299467.A0A443SM52"/>
<dbReference type="GO" id="GO:0005739">
    <property type="term" value="C:mitochondrion"/>
    <property type="evidence" value="ECO:0007669"/>
    <property type="project" value="TreeGrafter"/>
</dbReference>
<dbReference type="GO" id="GO:0047522">
    <property type="term" value="F:15-oxoprostaglandin 13-reductase [NAD(P)+] activity"/>
    <property type="evidence" value="ECO:0007669"/>
    <property type="project" value="UniProtKB-EC"/>
</dbReference>
<evidence type="ECO:0000313" key="5">
    <source>
        <dbReference type="EMBL" id="RWS28553.1"/>
    </source>
</evidence>
<dbReference type="InterPro" id="IPR020843">
    <property type="entry name" value="ER"/>
</dbReference>
<dbReference type="Pfam" id="PF08240">
    <property type="entry name" value="ADH_N"/>
    <property type="match status" value="2"/>
</dbReference>
<evidence type="ECO:0000256" key="2">
    <source>
        <dbReference type="ARBA" id="ARBA00011981"/>
    </source>
</evidence>
<dbReference type="Gene3D" id="3.40.50.720">
    <property type="entry name" value="NAD(P)-binding Rossmann-like Domain"/>
    <property type="match status" value="2"/>
</dbReference>
<dbReference type="InterPro" id="IPR013149">
    <property type="entry name" value="ADH-like_C"/>
</dbReference>
<dbReference type="GO" id="GO:0008270">
    <property type="term" value="F:zinc ion binding"/>
    <property type="evidence" value="ECO:0007669"/>
    <property type="project" value="InterPro"/>
</dbReference>
<dbReference type="VEuPathDB" id="VectorBase:LDEU003488"/>
<evidence type="ECO:0000313" key="6">
    <source>
        <dbReference type="Proteomes" id="UP000288716"/>
    </source>
</evidence>
<protein>
    <recommendedName>
        <fullName evidence="2">15-oxoprostaglandin 13-reductase</fullName>
        <ecNumber evidence="2">1.3.1.48</ecNumber>
    </recommendedName>
</protein>
<gene>
    <name evidence="5" type="ORF">B4U80_05940</name>
</gene>
<accession>A0A443SM52</accession>
<comment type="similarity">
    <text evidence="1">Belongs to the zinc-containing alcohol dehydrogenase family. Quinone oxidoreductase subfamily.</text>
</comment>
<dbReference type="EMBL" id="NCKV01001317">
    <property type="protein sequence ID" value="RWS28553.1"/>
    <property type="molecule type" value="Genomic_DNA"/>
</dbReference>
<dbReference type="InterPro" id="IPR011032">
    <property type="entry name" value="GroES-like_sf"/>
</dbReference>
<reference evidence="5 6" key="1">
    <citation type="journal article" date="2018" name="Gigascience">
        <title>Genomes of trombidid mites reveal novel predicted allergens and laterally-transferred genes associated with secondary metabolism.</title>
        <authorList>
            <person name="Dong X."/>
            <person name="Chaisiri K."/>
            <person name="Xia D."/>
            <person name="Armstrong S.D."/>
            <person name="Fang Y."/>
            <person name="Donnelly M.J."/>
            <person name="Kadowaki T."/>
            <person name="McGarry J.W."/>
            <person name="Darby A.C."/>
            <person name="Makepeace B.L."/>
        </authorList>
    </citation>
    <scope>NUCLEOTIDE SEQUENCE [LARGE SCALE GENOMIC DNA]</scope>
    <source>
        <strain evidence="5">UoL-UT</strain>
    </source>
</reference>
<dbReference type="EC" id="1.3.1.48" evidence="2"/>
<evidence type="ECO:0000259" key="4">
    <source>
        <dbReference type="SMART" id="SM00829"/>
    </source>
</evidence>
<dbReference type="SUPFAM" id="SSF50129">
    <property type="entry name" value="GroES-like"/>
    <property type="match status" value="2"/>
</dbReference>
<keyword evidence="6" id="KW-1185">Reference proteome</keyword>
<feature type="domain" description="Enoyl reductase (ER)" evidence="4">
    <location>
        <begin position="20"/>
        <end position="298"/>
    </location>
</feature>
<sequence length="631" mass="67730">MAKTFRKLQVTQLTTDFEKAVEIKEEPIPVPTSGQVLVRNMYVGVNATDVNISAGRYFVTTPPPYDIGFESVGVIDSVGEGVAMKSGQPVIYFGSKAYSEYCLAKQEEIIPIDETNVEYLGLAAVGLTAAIGLDEVGRIKKGETVLITAAAGGTGQIAVQWAKMRGCHVIGTCSSPEKAAYLKSIGCDFVIDYKKENIDEVLTKQYPKGVNVVWETIGGQMTISLFKHLSIKGRMIVLGSVTQYKNEGFDQLQIPNLTTELIMGSKQLLGFFVKVDNGADTSKGPFKGISDVARAVNLQTCQKLVKSTVDFEKAVEIKELPIPAVAAGQVLIRNLFVGVSPVDIKITAGGYLSNTPPPFDIGFEAVGTIEAVGSGVTMKPGQPVLYMGNKAYSEYLLIKQEDIIPIGETSADYLALAVSGLTATIGLDEGGHIKKGEIVLITSAAGGMGQIAVQWAKMRGCRVIGTCSSPEKASFLKSIGCELVIDYKKENIDEVLSKQFPKGVNVIWETIGGQMSATLFKHLSVKGRMVMIGSTGEYKKDGLAQLQIPNLTAELILGSKQIIGFMVLHFGDKFGEYMKQMIAKYKSGELKVKVDNGAGSPKGPFKGLADISRAVNYLHSGKSCGKVVVQI</sequence>
<dbReference type="FunFam" id="3.40.50.720:FF:000121">
    <property type="entry name" value="Prostaglandin reductase 2"/>
    <property type="match status" value="2"/>
</dbReference>
<dbReference type="OrthoDB" id="809632at2759"/>
<dbReference type="Proteomes" id="UP000288716">
    <property type="component" value="Unassembled WGS sequence"/>
</dbReference>
<name>A0A443SM52_9ACAR</name>
<dbReference type="PANTHER" id="PTHR43677">
    <property type="entry name" value="SHORT-CHAIN DEHYDROGENASE/REDUCTASE"/>
    <property type="match status" value="1"/>
</dbReference>
<feature type="domain" description="Enoyl reductase (ER)" evidence="4">
    <location>
        <begin position="307"/>
        <end position="629"/>
    </location>
</feature>
<dbReference type="SUPFAM" id="SSF51735">
    <property type="entry name" value="NAD(P)-binding Rossmann-fold domains"/>
    <property type="match status" value="2"/>
</dbReference>
<dbReference type="Gene3D" id="3.90.180.10">
    <property type="entry name" value="Medium-chain alcohol dehydrogenases, catalytic domain"/>
    <property type="match status" value="2"/>
</dbReference>
<dbReference type="InterPro" id="IPR036291">
    <property type="entry name" value="NAD(P)-bd_dom_sf"/>
</dbReference>
<dbReference type="InterPro" id="IPR002364">
    <property type="entry name" value="Quin_OxRdtase/zeta-crystal_CS"/>
</dbReference>
<dbReference type="Pfam" id="PF00107">
    <property type="entry name" value="ADH_zinc_N"/>
    <property type="match status" value="2"/>
</dbReference>
<dbReference type="PANTHER" id="PTHR43677:SF3">
    <property type="entry name" value="PROSTAGLANDIN REDUCTASE 3"/>
    <property type="match status" value="1"/>
</dbReference>
<keyword evidence="3" id="KW-0560">Oxidoreductase</keyword>
<proteinExistence type="inferred from homology"/>
<comment type="caution">
    <text evidence="5">The sequence shown here is derived from an EMBL/GenBank/DDBJ whole genome shotgun (WGS) entry which is preliminary data.</text>
</comment>
<dbReference type="PROSITE" id="PS01162">
    <property type="entry name" value="QOR_ZETA_CRYSTAL"/>
    <property type="match status" value="2"/>
</dbReference>
<organism evidence="5 6">
    <name type="scientific">Leptotrombidium deliense</name>
    <dbReference type="NCBI Taxonomy" id="299467"/>
    <lineage>
        <taxon>Eukaryota</taxon>
        <taxon>Metazoa</taxon>
        <taxon>Ecdysozoa</taxon>
        <taxon>Arthropoda</taxon>
        <taxon>Chelicerata</taxon>
        <taxon>Arachnida</taxon>
        <taxon>Acari</taxon>
        <taxon>Acariformes</taxon>
        <taxon>Trombidiformes</taxon>
        <taxon>Prostigmata</taxon>
        <taxon>Anystina</taxon>
        <taxon>Parasitengona</taxon>
        <taxon>Trombiculoidea</taxon>
        <taxon>Trombiculidae</taxon>
        <taxon>Leptotrombidium</taxon>
    </lineage>
</organism>
<dbReference type="AlphaFoldDB" id="A0A443SM52"/>